<sequence length="66" mass="7856">MMKKMLKIVIYSEKKTEDKTEIILTTEHPSVKNYIKVLELLFIPDLPGQEKLHHKKHQLTSNKRKN</sequence>
<accession>A0A6N8L0I6</accession>
<evidence type="ECO:0000313" key="2">
    <source>
        <dbReference type="Proteomes" id="UP000435036"/>
    </source>
</evidence>
<proteinExistence type="predicted"/>
<organism evidence="1 2">
    <name type="scientific">Sphingobacterium humi</name>
    <dbReference type="NCBI Taxonomy" id="1796905"/>
    <lineage>
        <taxon>Bacteria</taxon>
        <taxon>Pseudomonadati</taxon>
        <taxon>Bacteroidota</taxon>
        <taxon>Sphingobacteriia</taxon>
        <taxon>Sphingobacteriales</taxon>
        <taxon>Sphingobacteriaceae</taxon>
        <taxon>Sphingobacterium</taxon>
    </lineage>
</organism>
<keyword evidence="2" id="KW-1185">Reference proteome</keyword>
<dbReference type="AlphaFoldDB" id="A0A6N8L0I6"/>
<dbReference type="RefSeq" id="WP_160369970.1">
    <property type="nucleotide sequence ID" value="NZ_WSQA01000011.1"/>
</dbReference>
<name>A0A6N8L0I6_9SPHI</name>
<evidence type="ECO:0000313" key="1">
    <source>
        <dbReference type="EMBL" id="MVZ63250.1"/>
    </source>
</evidence>
<protein>
    <submittedName>
        <fullName evidence="1">Uncharacterized protein</fullName>
    </submittedName>
</protein>
<comment type="caution">
    <text evidence="1">The sequence shown here is derived from an EMBL/GenBank/DDBJ whole genome shotgun (WGS) entry which is preliminary data.</text>
</comment>
<dbReference type="EMBL" id="WSQA01000011">
    <property type="protein sequence ID" value="MVZ63250.1"/>
    <property type="molecule type" value="Genomic_DNA"/>
</dbReference>
<dbReference type="Proteomes" id="UP000435036">
    <property type="component" value="Unassembled WGS sequence"/>
</dbReference>
<gene>
    <name evidence="1" type="ORF">GQF63_14555</name>
</gene>
<reference evidence="1 2" key="1">
    <citation type="submission" date="2019-12" db="EMBL/GenBank/DDBJ databases">
        <authorList>
            <person name="Dong K."/>
        </authorList>
    </citation>
    <scope>NUCLEOTIDE SEQUENCE [LARGE SCALE GENOMIC DNA]</scope>
    <source>
        <strain evidence="1 2">JCM 31225</strain>
    </source>
</reference>